<keyword evidence="2" id="KW-0670">Pyruvate</keyword>
<organism evidence="2 3">
    <name type="scientific">Thermanaerovibrio acidaminovorans (strain ATCC 49978 / DSM 6589 / Su883)</name>
    <name type="common">Selenomonas acidaminovorans</name>
    <dbReference type="NCBI Taxonomy" id="525903"/>
    <lineage>
        <taxon>Bacteria</taxon>
        <taxon>Thermotogati</taxon>
        <taxon>Synergistota</taxon>
        <taxon>Synergistia</taxon>
        <taxon>Synergistales</taxon>
        <taxon>Synergistaceae</taxon>
        <taxon>Thermanaerovibrio</taxon>
    </lineage>
</organism>
<reference evidence="2 3" key="1">
    <citation type="journal article" date="2009" name="Stand. Genomic Sci.">
        <title>Complete genome sequence of Thermanaerovibrio acidaminovorans type strain (Su883).</title>
        <authorList>
            <person name="Chovatia M."/>
            <person name="Sikorski J."/>
            <person name="Schroder M."/>
            <person name="Lapidus A."/>
            <person name="Nolan M."/>
            <person name="Tice H."/>
            <person name="Glavina Del Rio T."/>
            <person name="Copeland A."/>
            <person name="Cheng J.F."/>
            <person name="Lucas S."/>
            <person name="Chen F."/>
            <person name="Bruce D."/>
            <person name="Goodwin L."/>
            <person name="Pitluck S."/>
            <person name="Ivanova N."/>
            <person name="Mavromatis K."/>
            <person name="Ovchinnikova G."/>
            <person name="Pati A."/>
            <person name="Chen A."/>
            <person name="Palaniappan K."/>
            <person name="Land M."/>
            <person name="Hauser L."/>
            <person name="Chang Y.J."/>
            <person name="Jeffries C.D."/>
            <person name="Chain P."/>
            <person name="Saunders E."/>
            <person name="Detter J.C."/>
            <person name="Brettin T."/>
            <person name="Rohde M."/>
            <person name="Goker M."/>
            <person name="Spring S."/>
            <person name="Bristow J."/>
            <person name="Markowitz V."/>
            <person name="Hugenholtz P."/>
            <person name="Kyrpides N.C."/>
            <person name="Klenk H.P."/>
            <person name="Eisen J.A."/>
        </authorList>
    </citation>
    <scope>NUCLEOTIDE SEQUENCE [LARGE SCALE GENOMIC DNA]</scope>
    <source>
        <strain evidence="3">ATCC 49978 / DSM 6589 / Su883</strain>
    </source>
</reference>
<dbReference type="Gene3D" id="3.30.1490.20">
    <property type="entry name" value="ATP-grasp fold, A domain"/>
    <property type="match status" value="1"/>
</dbReference>
<dbReference type="InterPro" id="IPR013815">
    <property type="entry name" value="ATP_grasp_subdomain_1"/>
</dbReference>
<sequence>MQDQETLERYFSWDPRDNEDFRPMIIGTGSIGGKGRSLLYAARRLWSSGNELLASVRIPPSMFIGTDVFLQVMESIGGQDRVKSLIGDDGTAVEAAFLSTRLPDYVIPPLRDFLSRVEDPVVVRSSSVLEDSIKHSFAGKYRSTFLMNRGSLEERVRRVEEEILRIYARTYFPTAVSYRKKHQLGDDLMGIIVMRMSGRWRGRYYYPTTGGVGYSRNVRRWTTRIRMEDGILRFVFGLGTMSTKRGYARTFSLTNPALRPEGSNPYKIMKHAQEKFQAIDGTTEELVTLDVKTLWRELLRWHPNLGTFAQLYTVDGDTGYFSSVDYSTEIPNAYSKICFTFEDFPKKCRRFFDRMRALLPLLEQSMGVPADIEYAYEPTEDQLELLQSRPLWIGGVAVGSAKIPDLTGRKVILMADRMVTDGVLEDIPYLVYVDYRIYSSDPDFHSVARGIGYINQSMGDQRYVLVAPGRVGSSNPELGVPVQYNELTQCACIVELGIPKSGHMPELSYGTHFFSDLETDNVMYLPVYDGETGNLFDQDWFDSAPFVQGPHMAIRIYRGSFSVYSDGTENRGVVVANRVNPPCED</sequence>
<dbReference type="EMBL" id="CP001818">
    <property type="protein sequence ID" value="ACZ19031.1"/>
    <property type="molecule type" value="Genomic_DNA"/>
</dbReference>
<evidence type="ECO:0000259" key="1">
    <source>
        <dbReference type="Pfam" id="PF01326"/>
    </source>
</evidence>
<evidence type="ECO:0000313" key="3">
    <source>
        <dbReference type="Proteomes" id="UP000002030"/>
    </source>
</evidence>
<dbReference type="STRING" id="525903.Taci_0798"/>
<dbReference type="SUPFAM" id="SSF56059">
    <property type="entry name" value="Glutathione synthetase ATP-binding domain-like"/>
    <property type="match status" value="1"/>
</dbReference>
<dbReference type="OrthoDB" id="9812167at2"/>
<evidence type="ECO:0000313" key="2">
    <source>
        <dbReference type="EMBL" id="ACZ19031.1"/>
    </source>
</evidence>
<dbReference type="HOGENOM" id="CLU_015408_0_0_0"/>
<keyword evidence="3" id="KW-1185">Reference proteome</keyword>
<dbReference type="eggNOG" id="COG0574">
    <property type="taxonomic scope" value="Bacteria"/>
</dbReference>
<dbReference type="Pfam" id="PF01326">
    <property type="entry name" value="PPDK_N"/>
    <property type="match status" value="1"/>
</dbReference>
<dbReference type="EnsemblBacteria" id="ACZ19031">
    <property type="protein sequence ID" value="ACZ19031"/>
    <property type="gene ID" value="Taci_0798"/>
</dbReference>
<dbReference type="AlphaFoldDB" id="D1B9S8"/>
<feature type="domain" description="Pyruvate phosphate dikinase AMP/ATP-binding" evidence="1">
    <location>
        <begin position="30"/>
        <end position="391"/>
    </location>
</feature>
<gene>
    <name evidence="2" type="ordered locus">Taci_0798</name>
</gene>
<dbReference type="KEGG" id="tai:Taci_0798"/>
<dbReference type="GO" id="GO:0005524">
    <property type="term" value="F:ATP binding"/>
    <property type="evidence" value="ECO:0007669"/>
    <property type="project" value="InterPro"/>
</dbReference>
<protein>
    <submittedName>
        <fullName evidence="2">Pyruvate phosphate dikinase PEP/pyruvate-binding protein</fullName>
    </submittedName>
</protein>
<dbReference type="Proteomes" id="UP000002030">
    <property type="component" value="Chromosome"/>
</dbReference>
<dbReference type="RefSeq" id="WP_012869546.1">
    <property type="nucleotide sequence ID" value="NC_013522.1"/>
</dbReference>
<dbReference type="GO" id="GO:0016301">
    <property type="term" value="F:kinase activity"/>
    <property type="evidence" value="ECO:0007669"/>
    <property type="project" value="InterPro"/>
</dbReference>
<dbReference type="InterPro" id="IPR002192">
    <property type="entry name" value="PPDK_AMP/ATP-bd"/>
</dbReference>
<name>D1B9S8_THEAS</name>
<proteinExistence type="predicted"/>
<accession>D1B9S8</accession>